<evidence type="ECO:0000313" key="4">
    <source>
        <dbReference type="EMBL" id="MDH2388934.1"/>
    </source>
</evidence>
<dbReference type="InterPro" id="IPR054255">
    <property type="entry name" value="DUF6986"/>
</dbReference>
<evidence type="ECO:0000256" key="3">
    <source>
        <dbReference type="ARBA" id="ARBA00022842"/>
    </source>
</evidence>
<sequence length="429" mass="45379">MGQQDTVATSLAGAVSEAVSASLAPVDAELARRYPGDPGTRQPVHTVYVPGEAFAPDTLRSWGDAALAALDQHAPDAAAFAAVLGLPEELAAPVHDRVRSKLEREPVEDLRIDFEDGYGGRSEAEEDEHAARAALLVSEAYAHGTAAPYTGIRMKCMEAGVRDRGIRTLDVFLTGLMRAGGLPEGLVLTLPKVTYPEQVSAFVRLLEAFEKAHGLDAGRIGFEIQIETSQAILAADGTAAVARMIDAAEGRATGLHYGTFDYSACLGVSAAYQASDHPAADHAKAVMQVAAAGTGVRVSDGSTNVLPIGPTSKVHDAWRLHYGLTRRALARAYYQGWDMHPGHLPTRYAAVFAFYREGFEQAAARLAAYAGREGGDVMDEPATAKALSSYLLRGIDCGALDAAEVARHTGLTRADLDGFAAPRRGDLTP</sequence>
<gene>
    <name evidence="4" type="ORF">QCN29_09060</name>
</gene>
<dbReference type="PANTHER" id="PTHR32308:SF10">
    <property type="entry name" value="CITRATE LYASE SUBUNIT BETA"/>
    <property type="match status" value="1"/>
</dbReference>
<reference evidence="4 5" key="1">
    <citation type="submission" date="2023-04" db="EMBL/GenBank/DDBJ databases">
        <title>Streptomyces chengmaiensis sp. nov. isolated from the stem of mangrove plant in Hainan.</title>
        <authorList>
            <person name="Huang X."/>
            <person name="Zhou S."/>
            <person name="Chu X."/>
            <person name="Xie Y."/>
            <person name="Lin Y."/>
        </authorList>
    </citation>
    <scope>NUCLEOTIDE SEQUENCE [LARGE SCALE GENOMIC DNA]</scope>
    <source>
        <strain evidence="4 5">HNM0663</strain>
    </source>
</reference>
<organism evidence="4 5">
    <name type="scientific">Streptomyces chengmaiensis</name>
    <dbReference type="NCBI Taxonomy" id="3040919"/>
    <lineage>
        <taxon>Bacteria</taxon>
        <taxon>Bacillati</taxon>
        <taxon>Actinomycetota</taxon>
        <taxon>Actinomycetes</taxon>
        <taxon>Kitasatosporales</taxon>
        <taxon>Streptomycetaceae</taxon>
        <taxon>Streptomyces</taxon>
    </lineage>
</organism>
<dbReference type="SUPFAM" id="SSF51621">
    <property type="entry name" value="Phosphoenolpyruvate/pyruvate domain"/>
    <property type="match status" value="1"/>
</dbReference>
<dbReference type="RefSeq" id="WP_279927210.1">
    <property type="nucleotide sequence ID" value="NZ_JARWBG010000007.1"/>
</dbReference>
<name>A0ABT6HJK8_9ACTN</name>
<evidence type="ECO:0000256" key="1">
    <source>
        <dbReference type="ARBA" id="ARBA00001946"/>
    </source>
</evidence>
<accession>A0ABT6HJK8</accession>
<protein>
    <submittedName>
        <fullName evidence="4">Aldolase/citrate lyase family protein</fullName>
    </submittedName>
</protein>
<dbReference type="PANTHER" id="PTHR32308">
    <property type="entry name" value="LYASE BETA SUBUNIT, PUTATIVE (AFU_ORTHOLOGUE AFUA_4G13030)-RELATED"/>
    <property type="match status" value="1"/>
</dbReference>
<dbReference type="InterPro" id="IPR040442">
    <property type="entry name" value="Pyrv_kinase-like_dom_sf"/>
</dbReference>
<dbReference type="GO" id="GO:0016829">
    <property type="term" value="F:lyase activity"/>
    <property type="evidence" value="ECO:0007669"/>
    <property type="project" value="UniProtKB-KW"/>
</dbReference>
<evidence type="ECO:0000313" key="5">
    <source>
        <dbReference type="Proteomes" id="UP001223144"/>
    </source>
</evidence>
<dbReference type="Proteomes" id="UP001223144">
    <property type="component" value="Unassembled WGS sequence"/>
</dbReference>
<keyword evidence="3" id="KW-0460">Magnesium</keyword>
<proteinExistence type="predicted"/>
<keyword evidence="5" id="KW-1185">Reference proteome</keyword>
<dbReference type="InterPro" id="IPR015813">
    <property type="entry name" value="Pyrv/PenolPyrv_kinase-like_dom"/>
</dbReference>
<evidence type="ECO:0000256" key="2">
    <source>
        <dbReference type="ARBA" id="ARBA00022723"/>
    </source>
</evidence>
<keyword evidence="4" id="KW-0456">Lyase</keyword>
<dbReference type="Pfam" id="PF22484">
    <property type="entry name" value="DUF6986"/>
    <property type="match status" value="1"/>
</dbReference>
<dbReference type="Gene3D" id="3.20.20.60">
    <property type="entry name" value="Phosphoenolpyruvate-binding domains"/>
    <property type="match status" value="1"/>
</dbReference>
<keyword evidence="2" id="KW-0479">Metal-binding</keyword>
<dbReference type="EMBL" id="JARWBG010000007">
    <property type="protein sequence ID" value="MDH2388934.1"/>
    <property type="molecule type" value="Genomic_DNA"/>
</dbReference>
<comment type="cofactor">
    <cofactor evidence="1">
        <name>Mg(2+)</name>
        <dbReference type="ChEBI" id="CHEBI:18420"/>
    </cofactor>
</comment>
<comment type="caution">
    <text evidence="4">The sequence shown here is derived from an EMBL/GenBank/DDBJ whole genome shotgun (WGS) entry which is preliminary data.</text>
</comment>